<sequence length="173" mass="17104">MHEEEFDGVFCVTEDGGFAVERAAVDLVAGVIRNEAAAFKSAFEGGAAGGNGELGQVGGVCAAVVDDAAVGTGLADADGGFAASQIGGQWDGNEVVGDAVDGEAGFACGFVIAEQDGFVVAGDGAGGVAVVADLPRGEIAFEEMFGLEMVEGRLHGLGADILPACAVFQFLAA</sequence>
<comment type="caution">
    <text evidence="1">The sequence shown here is derived from an EMBL/GenBank/DDBJ whole genome shotgun (WGS) entry which is preliminary data.</text>
</comment>
<evidence type="ECO:0000313" key="1">
    <source>
        <dbReference type="EMBL" id="EET44496.1"/>
    </source>
</evidence>
<dbReference type="Proteomes" id="UP000005365">
    <property type="component" value="Unassembled WGS sequence"/>
</dbReference>
<dbReference type="AlphaFoldDB" id="C6M5B6"/>
<proteinExistence type="predicted"/>
<evidence type="ECO:0000313" key="2">
    <source>
        <dbReference type="Proteomes" id="UP000005365"/>
    </source>
</evidence>
<accession>C6M5B6</accession>
<protein>
    <submittedName>
        <fullName evidence="1">Uncharacterized protein</fullName>
    </submittedName>
</protein>
<keyword evidence="2" id="KW-1185">Reference proteome</keyword>
<gene>
    <name evidence="1" type="ORF">NEISICOT_01714</name>
</gene>
<reference evidence="1" key="1">
    <citation type="submission" date="2009-07" db="EMBL/GenBank/DDBJ databases">
        <authorList>
            <person name="Weinstock G."/>
            <person name="Sodergren E."/>
            <person name="Clifton S."/>
            <person name="Fulton L."/>
            <person name="Fulton B."/>
            <person name="Courtney L."/>
            <person name="Fronick C."/>
            <person name="Harrison M."/>
            <person name="Strong C."/>
            <person name="Farmer C."/>
            <person name="Delahaunty K."/>
            <person name="Markovic C."/>
            <person name="Hall O."/>
            <person name="Minx P."/>
            <person name="Tomlinson C."/>
            <person name="Mitreva M."/>
            <person name="Nelson J."/>
            <person name="Hou S."/>
            <person name="Wollam A."/>
            <person name="Pepin K.H."/>
            <person name="Johnson M."/>
            <person name="Bhonagiri V."/>
            <person name="Nash W.E."/>
            <person name="Warren W."/>
            <person name="Chinwalla A."/>
            <person name="Mardis E.R."/>
            <person name="Wilson R.K."/>
        </authorList>
    </citation>
    <scope>NUCLEOTIDE SEQUENCE [LARGE SCALE GENOMIC DNA]</scope>
    <source>
        <strain evidence="1">ATCC 29256</strain>
    </source>
</reference>
<name>C6M5B6_NEISI</name>
<dbReference type="EMBL" id="ACKO02000009">
    <property type="protein sequence ID" value="EET44496.1"/>
    <property type="molecule type" value="Genomic_DNA"/>
</dbReference>
<organism evidence="1 2">
    <name type="scientific">Neisseria sicca ATCC 29256</name>
    <dbReference type="NCBI Taxonomy" id="547045"/>
    <lineage>
        <taxon>Bacteria</taxon>
        <taxon>Pseudomonadati</taxon>
        <taxon>Pseudomonadota</taxon>
        <taxon>Betaproteobacteria</taxon>
        <taxon>Neisseriales</taxon>
        <taxon>Neisseriaceae</taxon>
        <taxon>Neisseria</taxon>
    </lineage>
</organism>